<dbReference type="EMBL" id="VOIH02000012">
    <property type="protein sequence ID" value="KAF3431137.1"/>
    <property type="molecule type" value="Genomic_DNA"/>
</dbReference>
<feature type="compositionally biased region" description="Polar residues" evidence="1">
    <location>
        <begin position="763"/>
        <end position="775"/>
    </location>
</feature>
<evidence type="ECO:0000256" key="1">
    <source>
        <dbReference type="SAM" id="MobiDB-lite"/>
    </source>
</evidence>
<dbReference type="Proteomes" id="UP000796880">
    <property type="component" value="Unassembled WGS sequence"/>
</dbReference>
<feature type="compositionally biased region" description="Polar residues" evidence="1">
    <location>
        <begin position="428"/>
        <end position="439"/>
    </location>
</feature>
<feature type="region of interest" description="Disordered" evidence="1">
    <location>
        <begin position="390"/>
        <end position="472"/>
    </location>
</feature>
<feature type="compositionally biased region" description="Basic residues" evidence="1">
    <location>
        <begin position="408"/>
        <end position="417"/>
    </location>
</feature>
<feature type="compositionally biased region" description="Polar residues" evidence="1">
    <location>
        <begin position="504"/>
        <end position="516"/>
    </location>
</feature>
<dbReference type="OrthoDB" id="1190629at2759"/>
<feature type="compositionally biased region" description="Basic and acidic residues" evidence="1">
    <location>
        <begin position="684"/>
        <end position="693"/>
    </location>
</feature>
<gene>
    <name evidence="2" type="ORF">FNV43_RR25867</name>
</gene>
<feature type="compositionally biased region" description="Polar residues" evidence="1">
    <location>
        <begin position="547"/>
        <end position="559"/>
    </location>
</feature>
<name>A0A8K0DTY1_9ROSA</name>
<comment type="caution">
    <text evidence="2">The sequence shown here is derived from an EMBL/GenBank/DDBJ whole genome shotgun (WGS) entry which is preliminary data.</text>
</comment>
<proteinExistence type="predicted"/>
<feature type="region of interest" description="Disordered" evidence="1">
    <location>
        <begin position="684"/>
        <end position="775"/>
    </location>
</feature>
<reference evidence="2" key="1">
    <citation type="submission" date="2020-03" db="EMBL/GenBank/DDBJ databases">
        <title>A high-quality chromosome-level genome assembly of a woody plant with both climbing and erect habits, Rhamnella rubrinervis.</title>
        <authorList>
            <person name="Lu Z."/>
            <person name="Yang Y."/>
            <person name="Zhu X."/>
            <person name="Sun Y."/>
        </authorList>
    </citation>
    <scope>NUCLEOTIDE SEQUENCE</scope>
    <source>
        <strain evidence="2">BYM</strain>
        <tissue evidence="2">Leaf</tissue>
    </source>
</reference>
<evidence type="ECO:0000313" key="3">
    <source>
        <dbReference type="Proteomes" id="UP000796880"/>
    </source>
</evidence>
<feature type="region of interest" description="Disordered" evidence="1">
    <location>
        <begin position="211"/>
        <end position="238"/>
    </location>
</feature>
<dbReference type="AlphaFoldDB" id="A0A8K0DTY1"/>
<organism evidence="2 3">
    <name type="scientific">Rhamnella rubrinervis</name>
    <dbReference type="NCBI Taxonomy" id="2594499"/>
    <lineage>
        <taxon>Eukaryota</taxon>
        <taxon>Viridiplantae</taxon>
        <taxon>Streptophyta</taxon>
        <taxon>Embryophyta</taxon>
        <taxon>Tracheophyta</taxon>
        <taxon>Spermatophyta</taxon>
        <taxon>Magnoliopsida</taxon>
        <taxon>eudicotyledons</taxon>
        <taxon>Gunneridae</taxon>
        <taxon>Pentapetalae</taxon>
        <taxon>rosids</taxon>
        <taxon>fabids</taxon>
        <taxon>Rosales</taxon>
        <taxon>Rhamnaceae</taxon>
        <taxon>rhamnoid group</taxon>
        <taxon>Rhamneae</taxon>
        <taxon>Rhamnella</taxon>
    </lineage>
</organism>
<feature type="region of interest" description="Disordered" evidence="1">
    <location>
        <begin position="277"/>
        <end position="296"/>
    </location>
</feature>
<sequence length="900" mass="98753">MLVSVGCCSSTVLLKMLVKPFGCQMSRHRTYAGALEFVQFLNPNATCALNLIAADPKPMAEKQSLASTSSEAYHTVFIDTSLDTHLAIIVSDLDTVSDLKRKIEKEYPLCFPNVGKITIGAVKVKRRGHLYHLSDSMYIKSAFLGVINENWFLRVDISSLEVHDENKILHNPDSNNLLICSGITSNTPVDGVGLSLKKGTNDLDNEIEVPQKHVDLKNNTSKHAANRKRKNEHGLGNESLLKEKEAFMLHLSSQHSVGDRDNNENAALDSLTMKTMDDDQLLGDGSSSLNRKRKKIRKSSKVLDQAVSVVPSSGEDVLEEDSLGSKAISHKDFGEPNIVFVPGQDEQETTPSQLCGISLKEKHCHVLFSSSPNSYELMKEQENAIRKMQNRGNKHTQGNAENKEEKVRKRSKKKHKSTEKNLADLISEDQNVFHQSSTSTDKEREVEASSNLNGTKLELQKFKDETGPVPHQRNLESAECTKVQSHTLDHSNQGKAIEIHVSGSPPNSSCQMSNTRAKAEKKEEQVRKKSKKKRKLTEKNLADLTAEGQNVFQQSSKTSADNEKELEASSNRTKKSKLEEIDFKCNLNGTKLGLEKFEDETGQVPQQPNLESAKCTNVQSHILDHSDQGMPVEVNVTGNLPNSSCADEANNCLEISSKGDRINVEKHLPCHEAVGSGVVIVDKEAGADSGDKPKAKKGNKKADLHSTGTSLDLQSSLKSNDKQGIRKSQSEDKSDESVLHSEKKLPKTSRGEVKAPGLDMSDKSNSISEKTKRQNVANVYKTNNDSDKQNSNSFAVSNSVLERSKNTVGQNKMVNKLQLGVGHSQVANGKVSGKDRGEVVNANGFEKKKRLLGKSGSIFNDDSSGSSEEENGDDGSDTSTRTPSDHSLSSDYSDGKAMQI</sequence>
<feature type="region of interest" description="Disordered" evidence="1">
    <location>
        <begin position="852"/>
        <end position="900"/>
    </location>
</feature>
<feature type="compositionally biased region" description="Basic and acidic residues" evidence="1">
    <location>
        <begin position="719"/>
        <end position="753"/>
    </location>
</feature>
<accession>A0A8K0DTY1</accession>
<evidence type="ECO:0000313" key="2">
    <source>
        <dbReference type="EMBL" id="KAF3431137.1"/>
    </source>
</evidence>
<feature type="region of interest" description="Disordered" evidence="1">
    <location>
        <begin position="498"/>
        <end position="575"/>
    </location>
</feature>
<keyword evidence="3" id="KW-1185">Reference proteome</keyword>
<feature type="compositionally biased region" description="Polar residues" evidence="1">
    <location>
        <begin position="878"/>
        <end position="892"/>
    </location>
</feature>
<protein>
    <submittedName>
        <fullName evidence="2">Uncharacterized protein</fullName>
    </submittedName>
</protein>
<feature type="compositionally biased region" description="Polar residues" evidence="1">
    <location>
        <begin position="706"/>
        <end position="718"/>
    </location>
</feature>
<feature type="compositionally biased region" description="Acidic residues" evidence="1">
    <location>
        <begin position="867"/>
        <end position="876"/>
    </location>
</feature>
<feature type="compositionally biased region" description="Basic and acidic residues" evidence="1">
    <location>
        <begin position="517"/>
        <end position="527"/>
    </location>
</feature>